<evidence type="ECO:0000256" key="3">
    <source>
        <dbReference type="SAM" id="Phobius"/>
    </source>
</evidence>
<dbReference type="EMBL" id="JADYTN010000032">
    <property type="protein sequence ID" value="MCF2564691.1"/>
    <property type="molecule type" value="Genomic_DNA"/>
</dbReference>
<evidence type="ECO:0000313" key="5">
    <source>
        <dbReference type="Proteomes" id="UP001200470"/>
    </source>
</evidence>
<organism evidence="4 5">
    <name type="scientific">Xylanibacter brevis</name>
    <dbReference type="NCBI Taxonomy" id="83231"/>
    <lineage>
        <taxon>Bacteria</taxon>
        <taxon>Pseudomonadati</taxon>
        <taxon>Bacteroidota</taxon>
        <taxon>Bacteroidia</taxon>
        <taxon>Bacteroidales</taxon>
        <taxon>Prevotellaceae</taxon>
        <taxon>Xylanibacter</taxon>
    </lineage>
</organism>
<dbReference type="GO" id="GO:0004180">
    <property type="term" value="F:carboxypeptidase activity"/>
    <property type="evidence" value="ECO:0007669"/>
    <property type="project" value="UniProtKB-KW"/>
</dbReference>
<evidence type="ECO:0000313" key="4">
    <source>
        <dbReference type="EMBL" id="MCF2564691.1"/>
    </source>
</evidence>
<name>A0ABS9CI57_9BACT</name>
<comment type="caution">
    <text evidence="4">The sequence shown here is derived from an EMBL/GenBank/DDBJ whole genome shotgun (WGS) entry which is preliminary data.</text>
</comment>
<keyword evidence="5" id="KW-1185">Reference proteome</keyword>
<dbReference type="InterPro" id="IPR012338">
    <property type="entry name" value="Beta-lactam/transpept-like"/>
</dbReference>
<dbReference type="Gene3D" id="3.50.80.20">
    <property type="entry name" value="D-Ala-D-Ala carboxypeptidase C, peptidase S13"/>
    <property type="match status" value="1"/>
</dbReference>
<keyword evidence="2" id="KW-0378">Hydrolase</keyword>
<comment type="similarity">
    <text evidence="1">Belongs to the peptidase S13 family.</text>
</comment>
<evidence type="ECO:0000256" key="2">
    <source>
        <dbReference type="ARBA" id="ARBA00022801"/>
    </source>
</evidence>
<gene>
    <name evidence="4" type="ORF">I6E12_11330</name>
</gene>
<keyword evidence="3" id="KW-0472">Membrane</keyword>
<reference evidence="4 5" key="1">
    <citation type="submission" date="2020-12" db="EMBL/GenBank/DDBJ databases">
        <title>Whole genome sequences of gut porcine anaerobes.</title>
        <authorList>
            <person name="Kubasova T."/>
            <person name="Jahodarova E."/>
            <person name="Rychlik I."/>
        </authorList>
    </citation>
    <scope>NUCLEOTIDE SEQUENCE [LARGE SCALE GENOMIC DNA]</scope>
    <source>
        <strain evidence="4 5">An925</strain>
    </source>
</reference>
<keyword evidence="4" id="KW-0121">Carboxypeptidase</keyword>
<evidence type="ECO:0000256" key="1">
    <source>
        <dbReference type="ARBA" id="ARBA00006096"/>
    </source>
</evidence>
<dbReference type="Pfam" id="PF02113">
    <property type="entry name" value="Peptidase_S13"/>
    <property type="match status" value="2"/>
</dbReference>
<dbReference type="PANTHER" id="PTHR30023:SF0">
    <property type="entry name" value="PENICILLIN-SENSITIVE CARBOXYPEPTIDASE A"/>
    <property type="match status" value="1"/>
</dbReference>
<dbReference type="RefSeq" id="WP_094390129.1">
    <property type="nucleotide sequence ID" value="NZ_JADYTN010000032.1"/>
</dbReference>
<dbReference type="SUPFAM" id="SSF56601">
    <property type="entry name" value="beta-lactamase/transpeptidase-like"/>
    <property type="match status" value="1"/>
</dbReference>
<feature type="transmembrane region" description="Helical" evidence="3">
    <location>
        <begin position="12"/>
        <end position="42"/>
    </location>
</feature>
<keyword evidence="4" id="KW-0645">Protease</keyword>
<sequence length="447" mass="51470">MEKKRRRRIRKGRVALLLLFLAAVITVIYYIIVALVAFFSWLSADEPVQEEKPTLHVTPEMLACDERMQHRLDSLMHKPLRLDTNKIAVSVFDATTQRYVYRYHDTESFIPASCMKISTAIAALKTLGMNHQYREHILAMGEMKRDTLVGNLLLMADDDPLMESFDPLIKKMQSRGIRHVRGNVYITLAREDTLRPHPTAKAWDIPYNRTPLLLRGKRYVDRTFRASLRMNGVTVRNDKTVNARRSKGRFGGGKYHYVATSSHLLRDVITPMLIHSSNIKADAVFYHLDWKQGLMPNRRMNWDAKHYAETFWREKTQVLDSVSTRLVFHDGSGLSPENRLSASVLVDMLRYAYGDKQLKDFFIDEALASTVGGERRGSLLTRMSHPDYKGRLFCKTGTMTTYGASSLCGYLLAADDHWYIFSIINVDSPVAESRLFQDRICKMMMKE</sequence>
<keyword evidence="3" id="KW-1133">Transmembrane helix</keyword>
<dbReference type="PRINTS" id="PR00922">
    <property type="entry name" value="DADACBPTASE3"/>
</dbReference>
<dbReference type="Proteomes" id="UP001200470">
    <property type="component" value="Unassembled WGS sequence"/>
</dbReference>
<accession>A0ABS9CI57</accession>
<dbReference type="PANTHER" id="PTHR30023">
    <property type="entry name" value="D-ALANYL-D-ALANINE CARBOXYPEPTIDASE"/>
    <property type="match status" value="1"/>
</dbReference>
<proteinExistence type="inferred from homology"/>
<dbReference type="Gene3D" id="3.40.710.10">
    <property type="entry name" value="DD-peptidase/beta-lactamase superfamily"/>
    <property type="match status" value="1"/>
</dbReference>
<protein>
    <submittedName>
        <fullName evidence="4">D-alanyl-D-alanine carboxypeptidase</fullName>
    </submittedName>
</protein>
<keyword evidence="3" id="KW-0812">Transmembrane</keyword>
<dbReference type="InterPro" id="IPR000667">
    <property type="entry name" value="Peptidase_S13"/>
</dbReference>